<dbReference type="Pfam" id="PF19838">
    <property type="entry name" value="LptD_2"/>
    <property type="match status" value="1"/>
</dbReference>
<evidence type="ECO:0000313" key="3">
    <source>
        <dbReference type="EMBL" id="SUZ62738.1"/>
    </source>
</evidence>
<dbReference type="InterPro" id="IPR045659">
    <property type="entry name" value="LptD_2"/>
</dbReference>
<feature type="compositionally biased region" description="Polar residues" evidence="1">
    <location>
        <begin position="838"/>
        <end position="850"/>
    </location>
</feature>
<sequence>VLAAGWYVPAAAQDGDPPSQEVDSARIRVLERLNSLSRPPGVDSTLFVIDTVGQPRRVLPTPQPQAADSFMAALLALPGYSVSQYSGGGGQYDAQTQRMTLIGVEGTPARASQDGMTVTAVDTINLADSLIWTAGQTLTERPGEAPVESASIIYDNRANRGTAFDAHTTMSQGATWIMDGDLPAILPDTVFGHDINFTSCEETEPHYHFASREFKAIGGSWFVARNVTLNFDDVPVFWLPFILQSSESGRHSGILTPRFGINDIVRQSKGYSRRISNVGFFWAINEYADATLAGDWWSDNFMALTGTSRYRVTQKFLNGSANVRRFWEVDGGRQLSFDTRHNWRVNERMDVRVSARYASSSSFVTQNSFDPREVTQSINSEGGLNRRFDWGNLSVSADRRQFLSDDRVEMTLPSANLSLQTITLFPAPSGRARFYNNLTWSGSARYQRNIVDRAPQDPLSYVRGRGDQVRSSGSVGSGLNLAGLSWSQALTFTQMADLSVPAPIAFPGDTLGPLPTGAVDLARTDITWSTSLNYQQRLIGTTTFTPSLLVSGSVVRSDEIPEAPNFVAGPKRLSFGARLKSDIYGYYGGFAGFEAIRHKLTPSISYAYAPAITATGLQETVFGPANAFARNLVTVGLNQTFEAKRPAVEGDESGGAEEIGLDLEEDLFAPDSVLDARADSLFNLQDAPIELAADDRRDEGGPRRLPASRVINLVALNTSVITYDFERASQTNESLAGFTTTRLRSQISSDLFRGLQLSMEHDLFGTEIWDGVPRRAFDPILSQLNLSFALSSSSGIIQTITRFLGGGGDGGAGAAGLAADSTAGLDDPDGLDPRLDNVGNQGVTNESSIVPGTGPEDTGPRQAGRSTGAWNTNFSYSLRRIRESLLPASQLLQMGIRLKPTENWDLVWRTSYDITARKFADHSVRLTRDLHRWQANFDYTQTATGNWAFRFSVSLRDNRDLKFDYDQRSTDLESPF</sequence>
<gene>
    <name evidence="3" type="ORF">METZ01_LOCUS15592</name>
</gene>
<dbReference type="InterPro" id="IPR050218">
    <property type="entry name" value="LptD"/>
</dbReference>
<organism evidence="3">
    <name type="scientific">marine metagenome</name>
    <dbReference type="NCBI Taxonomy" id="408172"/>
    <lineage>
        <taxon>unclassified sequences</taxon>
        <taxon>metagenomes</taxon>
        <taxon>ecological metagenomes</taxon>
    </lineage>
</organism>
<protein>
    <recommendedName>
        <fullName evidence="2">LPS-assembly protein LptD central domain-containing protein</fullName>
    </recommendedName>
</protein>
<proteinExistence type="predicted"/>
<feature type="non-terminal residue" evidence="3">
    <location>
        <position position="1"/>
    </location>
</feature>
<feature type="region of interest" description="Disordered" evidence="1">
    <location>
        <begin position="819"/>
        <end position="868"/>
    </location>
</feature>
<dbReference type="PANTHER" id="PTHR30189:SF1">
    <property type="entry name" value="LPS-ASSEMBLY PROTEIN LPTD"/>
    <property type="match status" value="1"/>
</dbReference>
<dbReference type="PANTHER" id="PTHR30189">
    <property type="entry name" value="LPS-ASSEMBLY PROTEIN"/>
    <property type="match status" value="1"/>
</dbReference>
<accession>A0A381P938</accession>
<evidence type="ECO:0000256" key="1">
    <source>
        <dbReference type="SAM" id="MobiDB-lite"/>
    </source>
</evidence>
<reference evidence="3" key="1">
    <citation type="submission" date="2018-05" db="EMBL/GenBank/DDBJ databases">
        <authorList>
            <person name="Lanie J.A."/>
            <person name="Ng W.-L."/>
            <person name="Kazmierczak K.M."/>
            <person name="Andrzejewski T.M."/>
            <person name="Davidsen T.M."/>
            <person name="Wayne K.J."/>
            <person name="Tettelin H."/>
            <person name="Glass J.I."/>
            <person name="Rusch D."/>
            <person name="Podicherti R."/>
            <person name="Tsui H.-C.T."/>
            <person name="Winkler M.E."/>
        </authorList>
    </citation>
    <scope>NUCLEOTIDE SEQUENCE</scope>
</reference>
<dbReference type="EMBL" id="UINC01000888">
    <property type="protein sequence ID" value="SUZ62738.1"/>
    <property type="molecule type" value="Genomic_DNA"/>
</dbReference>
<name>A0A381P938_9ZZZZ</name>
<dbReference type="GO" id="GO:1990351">
    <property type="term" value="C:transporter complex"/>
    <property type="evidence" value="ECO:0007669"/>
    <property type="project" value="TreeGrafter"/>
</dbReference>
<feature type="domain" description="LPS-assembly protein LptD central" evidence="2">
    <location>
        <begin position="223"/>
        <end position="615"/>
    </location>
</feature>
<evidence type="ECO:0000259" key="2">
    <source>
        <dbReference type="Pfam" id="PF19838"/>
    </source>
</evidence>
<dbReference type="GO" id="GO:0009279">
    <property type="term" value="C:cell outer membrane"/>
    <property type="evidence" value="ECO:0007669"/>
    <property type="project" value="TreeGrafter"/>
</dbReference>
<dbReference type="AlphaFoldDB" id="A0A381P938"/>